<dbReference type="Pfam" id="PF03992">
    <property type="entry name" value="ABM"/>
    <property type="match status" value="1"/>
</dbReference>
<dbReference type="Proteomes" id="UP000249619">
    <property type="component" value="Unassembled WGS sequence"/>
</dbReference>
<dbReference type="InterPro" id="IPR011008">
    <property type="entry name" value="Dimeric_a/b-barrel"/>
</dbReference>
<dbReference type="InterPro" id="IPR007138">
    <property type="entry name" value="ABM_dom"/>
</dbReference>
<dbReference type="SUPFAM" id="SSF54909">
    <property type="entry name" value="Dimeric alpha+beta barrel"/>
    <property type="match status" value="1"/>
</dbReference>
<dbReference type="STRING" id="183478.A0A364NES8"/>
<feature type="domain" description="ABM" evidence="1">
    <location>
        <begin position="5"/>
        <end position="96"/>
    </location>
</feature>
<evidence type="ECO:0000313" key="2">
    <source>
        <dbReference type="EMBL" id="RAR15772.1"/>
    </source>
</evidence>
<name>A0A364NES8_STELY</name>
<keyword evidence="2" id="KW-0560">Oxidoreductase</keyword>
<evidence type="ECO:0000259" key="1">
    <source>
        <dbReference type="PROSITE" id="PS51725"/>
    </source>
</evidence>
<accession>A0A364NES8</accession>
<dbReference type="AlphaFoldDB" id="A0A364NES8"/>
<protein>
    <submittedName>
        <fullName evidence="2">Antibiotic biosynthesis monooxygenase-like protein</fullName>
    </submittedName>
</protein>
<sequence length="107" mass="11983">MSSPFDLVAIITPKPDKADRVQELLTEAAKSVKANEPGTLRYHLHRVKGDKPKFLMLETYADKGALETHAQSENFKKMGKLMKTEDLLAEPMEVMFTEEVGGYASKL</sequence>
<dbReference type="EMBL" id="QGDH01000008">
    <property type="protein sequence ID" value="RAR15772.1"/>
    <property type="molecule type" value="Genomic_DNA"/>
</dbReference>
<dbReference type="PANTHER" id="PTHR40624">
    <property type="entry name" value="BIOSYNTHESIS MONOOXYGENASE, PUTATIVE (AFU_ORTHOLOGUE AFUA_1G12025)-RELATED"/>
    <property type="match status" value="1"/>
</dbReference>
<gene>
    <name evidence="2" type="ORF">DDE83_000787</name>
</gene>
<keyword evidence="3" id="KW-1185">Reference proteome</keyword>
<evidence type="ECO:0000313" key="3">
    <source>
        <dbReference type="Proteomes" id="UP000249619"/>
    </source>
</evidence>
<dbReference type="PANTHER" id="PTHR40624:SF1">
    <property type="entry name" value="BIOSYNTHESIS MONOOXYGENASE, PUTATIVE (AFU_ORTHOLOGUE AFUA_1G12025)-RELATED"/>
    <property type="match status" value="1"/>
</dbReference>
<reference evidence="3" key="1">
    <citation type="submission" date="2018-05" db="EMBL/GenBank/DDBJ databases">
        <title>Draft genome sequence of Stemphylium lycopersici strain CIDEFI 213.</title>
        <authorList>
            <person name="Medina R."/>
            <person name="Franco M.E.E."/>
            <person name="Lucentini C.G."/>
            <person name="Saparrat M.C.N."/>
            <person name="Balatti P.A."/>
        </authorList>
    </citation>
    <scope>NUCLEOTIDE SEQUENCE [LARGE SCALE GENOMIC DNA]</scope>
    <source>
        <strain evidence="3">CIDEFI 213</strain>
    </source>
</reference>
<dbReference type="PROSITE" id="PS51725">
    <property type="entry name" value="ABM"/>
    <property type="match status" value="1"/>
</dbReference>
<dbReference type="Gene3D" id="3.30.70.100">
    <property type="match status" value="1"/>
</dbReference>
<keyword evidence="2" id="KW-0503">Monooxygenase</keyword>
<dbReference type="OrthoDB" id="10011777at2759"/>
<proteinExistence type="predicted"/>
<organism evidence="2 3">
    <name type="scientific">Stemphylium lycopersici</name>
    <name type="common">Tomato gray leaf spot disease fungus</name>
    <name type="synonym">Thyrospora lycopersici</name>
    <dbReference type="NCBI Taxonomy" id="183478"/>
    <lineage>
        <taxon>Eukaryota</taxon>
        <taxon>Fungi</taxon>
        <taxon>Dikarya</taxon>
        <taxon>Ascomycota</taxon>
        <taxon>Pezizomycotina</taxon>
        <taxon>Dothideomycetes</taxon>
        <taxon>Pleosporomycetidae</taxon>
        <taxon>Pleosporales</taxon>
        <taxon>Pleosporineae</taxon>
        <taxon>Pleosporaceae</taxon>
        <taxon>Stemphylium</taxon>
    </lineage>
</organism>
<comment type="caution">
    <text evidence="2">The sequence shown here is derived from an EMBL/GenBank/DDBJ whole genome shotgun (WGS) entry which is preliminary data.</text>
</comment>
<dbReference type="GO" id="GO:0004497">
    <property type="term" value="F:monooxygenase activity"/>
    <property type="evidence" value="ECO:0007669"/>
    <property type="project" value="UniProtKB-KW"/>
</dbReference>